<gene>
    <name evidence="7" type="ORF">BDU57DRAFT_589927</name>
</gene>
<evidence type="ECO:0000256" key="2">
    <source>
        <dbReference type="ARBA" id="ARBA00006757"/>
    </source>
</evidence>
<dbReference type="Pfam" id="PF25129">
    <property type="entry name" value="Pyr4-TMTC"/>
    <property type="match status" value="2"/>
</dbReference>
<dbReference type="GO" id="GO:0016020">
    <property type="term" value="C:membrane"/>
    <property type="evidence" value="ECO:0007669"/>
    <property type="project" value="UniProtKB-SubCell"/>
</dbReference>
<evidence type="ECO:0000256" key="3">
    <source>
        <dbReference type="ARBA" id="ARBA00022692"/>
    </source>
</evidence>
<reference evidence="7" key="1">
    <citation type="journal article" date="2020" name="Stud. Mycol.">
        <title>101 Dothideomycetes genomes: a test case for predicting lifestyles and emergence of pathogens.</title>
        <authorList>
            <person name="Haridas S."/>
            <person name="Albert R."/>
            <person name="Binder M."/>
            <person name="Bloem J."/>
            <person name="Labutti K."/>
            <person name="Salamov A."/>
            <person name="Andreopoulos B."/>
            <person name="Baker S."/>
            <person name="Barry K."/>
            <person name="Bills G."/>
            <person name="Bluhm B."/>
            <person name="Cannon C."/>
            <person name="Castanera R."/>
            <person name="Culley D."/>
            <person name="Daum C."/>
            <person name="Ezra D."/>
            <person name="Gonzalez J."/>
            <person name="Henrissat B."/>
            <person name="Kuo A."/>
            <person name="Liang C."/>
            <person name="Lipzen A."/>
            <person name="Lutzoni F."/>
            <person name="Magnuson J."/>
            <person name="Mondo S."/>
            <person name="Nolan M."/>
            <person name="Ohm R."/>
            <person name="Pangilinan J."/>
            <person name="Park H.-J."/>
            <person name="Ramirez L."/>
            <person name="Alfaro M."/>
            <person name="Sun H."/>
            <person name="Tritt A."/>
            <person name="Yoshinaga Y."/>
            <person name="Zwiers L.-H."/>
            <person name="Turgeon B."/>
            <person name="Goodwin S."/>
            <person name="Spatafora J."/>
            <person name="Crous P."/>
            <person name="Grigoriev I."/>
        </authorList>
    </citation>
    <scope>NUCLEOTIDE SEQUENCE</scope>
    <source>
        <strain evidence="7">HMLAC05119</strain>
    </source>
</reference>
<dbReference type="AlphaFoldDB" id="A0A6A5QD17"/>
<comment type="subcellular location">
    <subcellularLocation>
        <location evidence="1">Membrane</location>
        <topology evidence="1">Multi-pass membrane protein</topology>
    </subcellularLocation>
</comment>
<dbReference type="PANTHER" id="PTHR42038:SF4">
    <property type="entry name" value="INTEGRAL MEMBRANE PROTEIN"/>
    <property type="match status" value="1"/>
</dbReference>
<dbReference type="PANTHER" id="PTHR42038">
    <property type="match status" value="1"/>
</dbReference>
<evidence type="ECO:0000256" key="5">
    <source>
        <dbReference type="ARBA" id="ARBA00023136"/>
    </source>
</evidence>
<evidence type="ECO:0000313" key="8">
    <source>
        <dbReference type="Proteomes" id="UP000800096"/>
    </source>
</evidence>
<sequence length="135" mass="15792">MNHNTSPPQSSDLGLNSPESYFFITDFLIIYCRILYAFCYLFYTIRTYSDRYVAGTVPAWMGFLWVMGQMWPDERERKTAMTRYLGCITAFLVPIWRYLSIPENWSYVANPWSIGGMIVTLLPETERESAKAKIQ</sequence>
<dbReference type="GO" id="GO:0016829">
    <property type="term" value="F:lyase activity"/>
    <property type="evidence" value="ECO:0007669"/>
    <property type="project" value="InterPro"/>
</dbReference>
<keyword evidence="3 6" id="KW-0812">Transmembrane</keyword>
<name>A0A6A5QD17_AMPQU</name>
<dbReference type="OrthoDB" id="5294024at2759"/>
<dbReference type="Proteomes" id="UP000800096">
    <property type="component" value="Unassembled WGS sequence"/>
</dbReference>
<proteinExistence type="inferred from homology"/>
<feature type="transmembrane region" description="Helical" evidence="6">
    <location>
        <begin position="80"/>
        <end position="99"/>
    </location>
</feature>
<keyword evidence="5 6" id="KW-0472">Membrane</keyword>
<feature type="transmembrane region" description="Helical" evidence="6">
    <location>
        <begin position="51"/>
        <end position="68"/>
    </location>
</feature>
<organism evidence="7 8">
    <name type="scientific">Ampelomyces quisqualis</name>
    <name type="common">Powdery mildew agent</name>
    <dbReference type="NCBI Taxonomy" id="50730"/>
    <lineage>
        <taxon>Eukaryota</taxon>
        <taxon>Fungi</taxon>
        <taxon>Dikarya</taxon>
        <taxon>Ascomycota</taxon>
        <taxon>Pezizomycotina</taxon>
        <taxon>Dothideomycetes</taxon>
        <taxon>Pleosporomycetidae</taxon>
        <taxon>Pleosporales</taxon>
        <taxon>Pleosporineae</taxon>
        <taxon>Phaeosphaeriaceae</taxon>
        <taxon>Ampelomyces</taxon>
    </lineage>
</organism>
<dbReference type="InterPro" id="IPR039020">
    <property type="entry name" value="PaxB-like"/>
</dbReference>
<dbReference type="EMBL" id="ML979139">
    <property type="protein sequence ID" value="KAF1913222.1"/>
    <property type="molecule type" value="Genomic_DNA"/>
</dbReference>
<evidence type="ECO:0000256" key="1">
    <source>
        <dbReference type="ARBA" id="ARBA00004141"/>
    </source>
</evidence>
<accession>A0A6A5QD17</accession>
<feature type="transmembrane region" description="Helical" evidence="6">
    <location>
        <begin position="21"/>
        <end position="45"/>
    </location>
</feature>
<evidence type="ECO:0000256" key="4">
    <source>
        <dbReference type="ARBA" id="ARBA00022989"/>
    </source>
</evidence>
<comment type="similarity">
    <text evidence="2">Belongs to the paxB family.</text>
</comment>
<keyword evidence="8" id="KW-1185">Reference proteome</keyword>
<protein>
    <submittedName>
        <fullName evidence="7">Uncharacterized protein</fullName>
    </submittedName>
</protein>
<keyword evidence="4 6" id="KW-1133">Transmembrane helix</keyword>
<evidence type="ECO:0000313" key="7">
    <source>
        <dbReference type="EMBL" id="KAF1913222.1"/>
    </source>
</evidence>
<evidence type="ECO:0000256" key="6">
    <source>
        <dbReference type="SAM" id="Phobius"/>
    </source>
</evidence>